<dbReference type="Pfam" id="PF14730">
    <property type="entry name" value="DUF4468"/>
    <property type="match status" value="1"/>
</dbReference>
<dbReference type="Proteomes" id="UP000236725">
    <property type="component" value="Unassembled WGS sequence"/>
</dbReference>
<gene>
    <name evidence="3" type="ORF">SAMN05444001_10460</name>
</gene>
<evidence type="ECO:0000256" key="1">
    <source>
        <dbReference type="SAM" id="SignalP"/>
    </source>
</evidence>
<dbReference type="InterPro" id="IPR027823">
    <property type="entry name" value="DUF4468"/>
</dbReference>
<dbReference type="AlphaFoldDB" id="A0A8G2BV08"/>
<protein>
    <recommendedName>
        <fullName evidence="2">DUF4468 domain-containing protein</fullName>
    </recommendedName>
</protein>
<feature type="signal peptide" evidence="1">
    <location>
        <begin position="1"/>
        <end position="17"/>
    </location>
</feature>
<comment type="caution">
    <text evidence="3">The sequence shown here is derived from an EMBL/GenBank/DDBJ whole genome shotgun (WGS) entry which is preliminary data.</text>
</comment>
<accession>A0A8G2BV08</accession>
<feature type="domain" description="DUF4468" evidence="2">
    <location>
        <begin position="37"/>
        <end position="124"/>
    </location>
</feature>
<feature type="chain" id="PRO_5034423263" description="DUF4468 domain-containing protein" evidence="1">
    <location>
        <begin position="18"/>
        <end position="345"/>
    </location>
</feature>
<keyword evidence="1" id="KW-0732">Signal</keyword>
<reference evidence="3 4" key="1">
    <citation type="submission" date="2016-10" db="EMBL/GenBank/DDBJ databases">
        <authorList>
            <person name="Varghese N."/>
            <person name="Submissions S."/>
        </authorList>
    </citation>
    <scope>NUCLEOTIDE SEQUENCE [LARGE SCALE GENOMIC DNA]</scope>
    <source>
        <strain evidence="3 4">DSM 29073</strain>
    </source>
</reference>
<keyword evidence="4" id="KW-1185">Reference proteome</keyword>
<proteinExistence type="predicted"/>
<dbReference type="Gene3D" id="3.30.530.80">
    <property type="match status" value="1"/>
</dbReference>
<organism evidence="3 4">
    <name type="scientific">Parabacteroides chinchillae</name>
    <dbReference type="NCBI Taxonomy" id="871327"/>
    <lineage>
        <taxon>Bacteria</taxon>
        <taxon>Pseudomonadati</taxon>
        <taxon>Bacteroidota</taxon>
        <taxon>Bacteroidia</taxon>
        <taxon>Bacteroidales</taxon>
        <taxon>Tannerellaceae</taxon>
        <taxon>Parabacteroides</taxon>
    </lineage>
</organism>
<dbReference type="RefSeq" id="WP_103982704.1">
    <property type="nucleotide sequence ID" value="NZ_FNVS01000004.1"/>
</dbReference>
<evidence type="ECO:0000313" key="4">
    <source>
        <dbReference type="Proteomes" id="UP000236725"/>
    </source>
</evidence>
<evidence type="ECO:0000313" key="3">
    <source>
        <dbReference type="EMBL" id="SEF65535.1"/>
    </source>
</evidence>
<sequence>MKRLLLLLLFIPALLSAQKDQQYLAGAVPEIDGKVVFTKEFNAPSLSQDQIYDTLLKWAQEYFNNEKERVVYTNKGKGEIAAIGNNYIIFTSTAISLDRALMSFQMTIECKGHNCIMKITAIRYTYDVSYQREPEKYTAEEIITDKNAINKKGTLVRGFAKFRKSTIDYVNKTMDSALAALNLQTNPQQIASAVTTPVAPTAPTASVVPATPLSPAMTAEPATASKPMKGFISVKPDQIPSTILQLLPDSKITIVPESATELTETNAAWKGISTIFGRKVASFSIDPNSHVYKAIGNEGIYKISFLNKDDASDNAWMIIECKKQGETPDGQQVSILGEITNVWIK</sequence>
<dbReference type="CDD" id="cd12190">
    <property type="entry name" value="Bacova_04320_like"/>
    <property type="match status" value="1"/>
</dbReference>
<dbReference type="EMBL" id="FNVS01000004">
    <property type="protein sequence ID" value="SEF65535.1"/>
    <property type="molecule type" value="Genomic_DNA"/>
</dbReference>
<name>A0A8G2BV08_9BACT</name>
<evidence type="ECO:0000259" key="2">
    <source>
        <dbReference type="Pfam" id="PF14730"/>
    </source>
</evidence>